<dbReference type="EMBL" id="LMCB01000075">
    <property type="protein sequence ID" value="KZL15346.1"/>
    <property type="molecule type" value="Genomic_DNA"/>
</dbReference>
<feature type="domain" description="Immunity MXAN-0049 protein" evidence="1">
    <location>
        <begin position="58"/>
        <end position="215"/>
    </location>
</feature>
<evidence type="ECO:0000313" key="2">
    <source>
        <dbReference type="EMBL" id="KZL15346.1"/>
    </source>
</evidence>
<dbReference type="Proteomes" id="UP000076577">
    <property type="component" value="Unassembled WGS sequence"/>
</dbReference>
<organism evidence="2 3">
    <name type="scientific">Pseudovibrio axinellae</name>
    <dbReference type="NCBI Taxonomy" id="989403"/>
    <lineage>
        <taxon>Bacteria</taxon>
        <taxon>Pseudomonadati</taxon>
        <taxon>Pseudomonadota</taxon>
        <taxon>Alphaproteobacteria</taxon>
        <taxon>Hyphomicrobiales</taxon>
        <taxon>Stappiaceae</taxon>
        <taxon>Pseudovibrio</taxon>
    </lineage>
</organism>
<reference evidence="2 3" key="1">
    <citation type="journal article" date="2016" name="Front. Microbiol.">
        <title>Comparative Genomic Analysis Reveals a Diverse Repertoire of Genes Involved in Prokaryote-Eukaryote Interactions within the Pseudovibrio Genus.</title>
        <authorList>
            <person name="Romano S."/>
            <person name="Fernandez-Guerra A."/>
            <person name="Reen F.J."/>
            <person name="Glockner F.O."/>
            <person name="Crowley S.P."/>
            <person name="O'Sullivan O."/>
            <person name="Cotter P.D."/>
            <person name="Adams C."/>
            <person name="Dobson A.D."/>
            <person name="O'Gara F."/>
        </authorList>
    </citation>
    <scope>NUCLEOTIDE SEQUENCE [LARGE SCALE GENOMIC DNA]</scope>
    <source>
        <strain evidence="2 3">Ad2</strain>
    </source>
</reference>
<comment type="caution">
    <text evidence="2">The sequence shown here is derived from an EMBL/GenBank/DDBJ whole genome shotgun (WGS) entry which is preliminary data.</text>
</comment>
<keyword evidence="3" id="KW-1185">Reference proteome</keyword>
<evidence type="ECO:0000259" key="1">
    <source>
        <dbReference type="Pfam" id="PF07791"/>
    </source>
</evidence>
<dbReference type="STRING" id="989403.SAMN05421798_1615"/>
<dbReference type="InterPro" id="IPR012433">
    <property type="entry name" value="Imm11"/>
</dbReference>
<proteinExistence type="predicted"/>
<name>A0A165VRV1_9HYPH</name>
<dbReference type="Pfam" id="PF07791">
    <property type="entry name" value="Imm11"/>
    <property type="match status" value="1"/>
</dbReference>
<dbReference type="PATRIC" id="fig|989403.3.peg.4028"/>
<evidence type="ECO:0000313" key="3">
    <source>
        <dbReference type="Proteomes" id="UP000076577"/>
    </source>
</evidence>
<dbReference type="AlphaFoldDB" id="A0A165VRV1"/>
<sequence length="219" mass="24933">MGSRSVRMIVYYSPTTGEMMPFVIRGTNIADDAIVKDFYPALPVEQARPFILGTDFTQEEIDQLPRTHLVEKPAGGKPQPDMMGWNFYPPVIAPVLKDFIETLEPGVHEFVPVEVKRDDGSQEFGTYYLMLVRQTSDALLFDETNWDGGQYGYEAARKERFLISHFHNPVLRALACAGLHIWRGTGKLVKQSFCSDEVGQFIKEKGLRGWYLQPCQMHP</sequence>
<accession>A0A165VRV1</accession>
<protein>
    <recommendedName>
        <fullName evidence="1">Immunity MXAN-0049 protein domain-containing protein</fullName>
    </recommendedName>
</protein>
<gene>
    <name evidence="2" type="ORF">PsAD2_03713</name>
</gene>